<dbReference type="InterPro" id="IPR039426">
    <property type="entry name" value="TonB-dep_rcpt-like"/>
</dbReference>
<keyword evidence="1" id="KW-0812">Transmembrane</keyword>
<reference evidence="3 4" key="1">
    <citation type="submission" date="2016-10" db="EMBL/GenBank/DDBJ databases">
        <authorList>
            <person name="de Groot N.N."/>
        </authorList>
    </citation>
    <scope>NUCLEOTIDE SEQUENCE [LARGE SCALE GENOMIC DNA]</scope>
    <source>
        <strain evidence="3 4">DSM 19886</strain>
    </source>
</reference>
<comment type="subcellular location">
    <subcellularLocation>
        <location evidence="1">Cell outer membrane</location>
        <topology evidence="1">Multi-pass membrane protein</topology>
    </subcellularLocation>
</comment>
<evidence type="ECO:0000313" key="3">
    <source>
        <dbReference type="EMBL" id="SDM70724.1"/>
    </source>
</evidence>
<dbReference type="GO" id="GO:0009279">
    <property type="term" value="C:cell outer membrane"/>
    <property type="evidence" value="ECO:0007669"/>
    <property type="project" value="UniProtKB-SubCell"/>
</dbReference>
<dbReference type="NCBIfam" id="TIGR04056">
    <property type="entry name" value="OMP_RagA_SusC"/>
    <property type="match status" value="1"/>
</dbReference>
<dbReference type="STRING" id="192904.SAMN04488514_11359"/>
<keyword evidence="1" id="KW-0472">Membrane</keyword>
<dbReference type="Pfam" id="PF07715">
    <property type="entry name" value="Plug"/>
    <property type="match status" value="1"/>
</dbReference>
<keyword evidence="1" id="KW-0998">Cell outer membrane</keyword>
<dbReference type="RefSeq" id="WP_089893692.1">
    <property type="nucleotide sequence ID" value="NZ_FNGV01000013.1"/>
</dbReference>
<dbReference type="AlphaFoldDB" id="A0A1G9VEV0"/>
<protein>
    <submittedName>
        <fullName evidence="3">TonB-linked outer membrane protein, SusC/RagA family</fullName>
    </submittedName>
</protein>
<dbReference type="Gene3D" id="2.60.40.1120">
    <property type="entry name" value="Carboxypeptidase-like, regulatory domain"/>
    <property type="match status" value="1"/>
</dbReference>
<keyword evidence="4" id="KW-1185">Reference proteome</keyword>
<dbReference type="EMBL" id="FNGV01000013">
    <property type="protein sequence ID" value="SDM70724.1"/>
    <property type="molecule type" value="Genomic_DNA"/>
</dbReference>
<evidence type="ECO:0000313" key="4">
    <source>
        <dbReference type="Proteomes" id="UP000199440"/>
    </source>
</evidence>
<dbReference type="FunFam" id="2.60.40.1120:FF:000003">
    <property type="entry name" value="Outer membrane protein Omp121"/>
    <property type="match status" value="1"/>
</dbReference>
<dbReference type="Gene3D" id="2.170.130.10">
    <property type="entry name" value="TonB-dependent receptor, plug domain"/>
    <property type="match status" value="1"/>
</dbReference>
<dbReference type="SUPFAM" id="SSF49464">
    <property type="entry name" value="Carboxypeptidase regulatory domain-like"/>
    <property type="match status" value="1"/>
</dbReference>
<sequence>MDKQRFNYASRPREIYWGMILIVMVSFNSFAQSTVTGTVTDEYGGPLIGATVLVAGTTNGTVTDFDGRYSIAVPDGATQLAFSYVGYLTQTVDINGRTVVDASMLVDAEQLSEVVIVGYGTQLESQITGSIGKAEPDDMARVATPTVGQALQGRVAGVFIKNQNGQPGSNKTNISIRGFGTPLYVVDGLPVDEAVFSALNPNDIEELNVLKDAASAAVYGARAGNGVVLVTTKRGTVSGDIQFSYKGDMGFQGLTFLPDAIESWEYMSLWNIRQIDRGEDLRWSPETVQDFRTNQGLDDENYPNVDMYDLVTRNNAPMSTHNLSVRGGGENVRYFISGNLFDQEGLEKNVFGGTDTNFERYTIRGNIDVSVTEKLDINLDMSYNFQDFFGPRNQFEGTNWSQGQGIFARSLRWRPFHSIEELPGGHLDFPRGAPEGQTVNPLNLASADIGGSQEFKNQFIDIKVGAKYQLAKGLSTRTVLNYQTINLQDKLFQKEGNEYRYDADSGEHIRVRALNADTRVEKRSSQTQNINFQYFLEGDHSFGAKHTLKSMYVFEFIQSDFELFEASRIQYEFPISQLSAGPPSQQFNNDDITRNKRMGHIGRLSYNYDDKYSLEVSARYDGSIKFPKDSRWGLFPSVSAAWNVSEESFFENIDWVETLKLRASWGRLGFDGEGDFQFLSTYSFNDFVIFNDNNLRRTIVSDGLINPQITWEKMDLLNFGLDVNVFDGKLEGSVDIYQRKRFDVLGQRLLEVPPVVGADLPLQNFQEYKNRGIDVGLRHNNRINDNFNYSIGGNIGLNEEIIEYTDEVDFINKEVERREKQIGRRTVTGGRDNVSTFYYQTDGLFESQEEIDNWADIDGDGNRSLQIGDVKPIDRNGDGRITDADKYIATSGTTPRMTYGFQTRVAWKGFEFSSFWQGASKFAWNLTWSEYENPFPSNGTTLQHHRQDAFIPENQFGLPTVSAADARWPRASGIVNGDYDTYLINGSYLRLKQLQIGYTFPEEFISLLGLKRMKVYAGGTNLITFSDLDFLDPEIDEDPAQFFGNYHPQTRVYNFGVEIDF</sequence>
<comment type="similarity">
    <text evidence="1">Belongs to the TonB-dependent receptor family.</text>
</comment>
<dbReference type="PROSITE" id="PS52016">
    <property type="entry name" value="TONB_DEPENDENT_REC_3"/>
    <property type="match status" value="1"/>
</dbReference>
<dbReference type="InterPro" id="IPR023997">
    <property type="entry name" value="TonB-dep_OMP_SusC/RagA_CS"/>
</dbReference>
<proteinExistence type="inferred from homology"/>
<dbReference type="InterPro" id="IPR037066">
    <property type="entry name" value="Plug_dom_sf"/>
</dbReference>
<dbReference type="InterPro" id="IPR023996">
    <property type="entry name" value="TonB-dep_OMP_SusC/RagA"/>
</dbReference>
<gene>
    <name evidence="3" type="ORF">SAMN04488514_11359</name>
</gene>
<dbReference type="OrthoDB" id="9768177at2"/>
<dbReference type="InterPro" id="IPR012910">
    <property type="entry name" value="Plug_dom"/>
</dbReference>
<keyword evidence="1" id="KW-0813">Transport</keyword>
<name>A0A1G9VEV0_9FLAO</name>
<feature type="domain" description="TonB-dependent receptor plug" evidence="2">
    <location>
        <begin position="126"/>
        <end position="227"/>
    </location>
</feature>
<accession>A0A1G9VEV0</accession>
<dbReference type="Proteomes" id="UP000199440">
    <property type="component" value="Unassembled WGS sequence"/>
</dbReference>
<organism evidence="3 4">
    <name type="scientific">Kriegella aquimaris</name>
    <dbReference type="NCBI Taxonomy" id="192904"/>
    <lineage>
        <taxon>Bacteria</taxon>
        <taxon>Pseudomonadati</taxon>
        <taxon>Bacteroidota</taxon>
        <taxon>Flavobacteriia</taxon>
        <taxon>Flavobacteriales</taxon>
        <taxon>Flavobacteriaceae</taxon>
        <taxon>Kriegella</taxon>
    </lineage>
</organism>
<keyword evidence="1" id="KW-1134">Transmembrane beta strand</keyword>
<dbReference type="NCBIfam" id="TIGR04057">
    <property type="entry name" value="SusC_RagA_signa"/>
    <property type="match status" value="1"/>
</dbReference>
<dbReference type="Pfam" id="PF13715">
    <property type="entry name" value="CarbopepD_reg_2"/>
    <property type="match status" value="1"/>
</dbReference>
<dbReference type="InterPro" id="IPR008969">
    <property type="entry name" value="CarboxyPept-like_regulatory"/>
</dbReference>
<dbReference type="SUPFAM" id="SSF56935">
    <property type="entry name" value="Porins"/>
    <property type="match status" value="1"/>
</dbReference>
<evidence type="ECO:0000259" key="2">
    <source>
        <dbReference type="Pfam" id="PF07715"/>
    </source>
</evidence>
<evidence type="ECO:0000256" key="1">
    <source>
        <dbReference type="PROSITE-ProRule" id="PRU01360"/>
    </source>
</evidence>